<comment type="caution">
    <text evidence="1">The sequence shown here is derived from an EMBL/GenBank/DDBJ whole genome shotgun (WGS) entry which is preliminary data.</text>
</comment>
<accession>A0A0F9A1Y2</accession>
<gene>
    <name evidence="1" type="ORF">LCGC14_2706250</name>
</gene>
<protein>
    <submittedName>
        <fullName evidence="1">Uncharacterized protein</fullName>
    </submittedName>
</protein>
<name>A0A0F9A1Y2_9ZZZZ</name>
<dbReference type="EMBL" id="LAZR01048363">
    <property type="protein sequence ID" value="KKK92105.1"/>
    <property type="molecule type" value="Genomic_DNA"/>
</dbReference>
<sequence>MVYINNLNDVTLSAPGSGPLPAFQAALRNSSGKTFAEAVDVNRIYEGNGLICQQHMCTSLTGCDSKLGCPEHPDWK</sequence>
<organism evidence="1">
    <name type="scientific">marine sediment metagenome</name>
    <dbReference type="NCBI Taxonomy" id="412755"/>
    <lineage>
        <taxon>unclassified sequences</taxon>
        <taxon>metagenomes</taxon>
        <taxon>ecological metagenomes</taxon>
    </lineage>
</organism>
<reference evidence="1" key="1">
    <citation type="journal article" date="2015" name="Nature">
        <title>Complex archaea that bridge the gap between prokaryotes and eukaryotes.</title>
        <authorList>
            <person name="Spang A."/>
            <person name="Saw J.H."/>
            <person name="Jorgensen S.L."/>
            <person name="Zaremba-Niedzwiedzka K."/>
            <person name="Martijn J."/>
            <person name="Lind A.E."/>
            <person name="van Eijk R."/>
            <person name="Schleper C."/>
            <person name="Guy L."/>
            <person name="Ettema T.J."/>
        </authorList>
    </citation>
    <scope>NUCLEOTIDE SEQUENCE</scope>
</reference>
<proteinExistence type="predicted"/>
<evidence type="ECO:0000313" key="1">
    <source>
        <dbReference type="EMBL" id="KKK92105.1"/>
    </source>
</evidence>
<feature type="non-terminal residue" evidence="1">
    <location>
        <position position="76"/>
    </location>
</feature>
<dbReference type="AlphaFoldDB" id="A0A0F9A1Y2"/>